<keyword evidence="5 8" id="KW-1133">Transmembrane helix</keyword>
<dbReference type="GO" id="GO:0022857">
    <property type="term" value="F:transmembrane transporter activity"/>
    <property type="evidence" value="ECO:0007669"/>
    <property type="project" value="InterPro"/>
</dbReference>
<dbReference type="PANTHER" id="PTHR30558:SF3">
    <property type="entry name" value="BIOPOLYMER TRANSPORT PROTEIN EXBD-RELATED"/>
    <property type="match status" value="1"/>
</dbReference>
<dbReference type="Pfam" id="PF02472">
    <property type="entry name" value="ExbD"/>
    <property type="match status" value="1"/>
</dbReference>
<evidence type="ECO:0000256" key="8">
    <source>
        <dbReference type="SAM" id="Phobius"/>
    </source>
</evidence>
<reference evidence="9" key="1">
    <citation type="journal article" date="2011" name="Environ. Microbiol.">
        <title>Time-series analyses of Monterey Bay coastal microbial picoplankton using a 'genome proxy' microarray.</title>
        <authorList>
            <person name="Rich V.I."/>
            <person name="Pham V.D."/>
            <person name="Eppley J."/>
            <person name="Shi Y."/>
            <person name="DeLong E.F."/>
        </authorList>
    </citation>
    <scope>NUCLEOTIDE SEQUENCE</scope>
</reference>
<evidence type="ECO:0000256" key="3">
    <source>
        <dbReference type="ARBA" id="ARBA00022475"/>
    </source>
</evidence>
<proteinExistence type="inferred from homology"/>
<evidence type="ECO:0008006" key="10">
    <source>
        <dbReference type="Google" id="ProtNLM"/>
    </source>
</evidence>
<keyword evidence="6 8" id="KW-0472">Membrane</keyword>
<organism evidence="9">
    <name type="scientific">uncultured Chromatiales bacterium HF0200_41F04</name>
    <dbReference type="NCBI Taxonomy" id="710740"/>
    <lineage>
        <taxon>Bacteria</taxon>
        <taxon>Pseudomonadati</taxon>
        <taxon>Pseudomonadota</taxon>
        <taxon>Gammaproteobacteria</taxon>
        <taxon>Chromatiales</taxon>
        <taxon>environmental samples</taxon>
    </lineage>
</organism>
<dbReference type="AlphaFoldDB" id="E0XV11"/>
<keyword evidence="7" id="KW-0813">Transport</keyword>
<evidence type="ECO:0000256" key="5">
    <source>
        <dbReference type="ARBA" id="ARBA00022989"/>
    </source>
</evidence>
<evidence type="ECO:0000256" key="7">
    <source>
        <dbReference type="RuleBase" id="RU003879"/>
    </source>
</evidence>
<evidence type="ECO:0000256" key="4">
    <source>
        <dbReference type="ARBA" id="ARBA00022692"/>
    </source>
</evidence>
<dbReference type="PANTHER" id="PTHR30558">
    <property type="entry name" value="EXBD MEMBRANE COMPONENT OF PMF-DRIVEN MACROMOLECULE IMPORT SYSTEM"/>
    <property type="match status" value="1"/>
</dbReference>
<keyword evidence="4 7" id="KW-0812">Transmembrane</keyword>
<keyword evidence="3" id="KW-1003">Cell membrane</keyword>
<dbReference type="EMBL" id="GU474885">
    <property type="protein sequence ID" value="ADI18252.1"/>
    <property type="molecule type" value="Genomic_DNA"/>
</dbReference>
<dbReference type="InterPro" id="IPR003400">
    <property type="entry name" value="ExbD"/>
</dbReference>
<name>E0XV11_9GAMM</name>
<evidence type="ECO:0000313" key="9">
    <source>
        <dbReference type="EMBL" id="ADI18252.1"/>
    </source>
</evidence>
<keyword evidence="7" id="KW-0653">Protein transport</keyword>
<feature type="transmembrane region" description="Helical" evidence="8">
    <location>
        <begin position="12"/>
        <end position="31"/>
    </location>
</feature>
<dbReference type="GO" id="GO:0015031">
    <property type="term" value="P:protein transport"/>
    <property type="evidence" value="ECO:0007669"/>
    <property type="project" value="UniProtKB-KW"/>
</dbReference>
<comment type="similarity">
    <text evidence="2 7">Belongs to the ExbD/TolR family.</text>
</comment>
<accession>E0XV11</accession>
<evidence type="ECO:0000256" key="6">
    <source>
        <dbReference type="ARBA" id="ARBA00023136"/>
    </source>
</evidence>
<evidence type="ECO:0000256" key="2">
    <source>
        <dbReference type="ARBA" id="ARBA00005811"/>
    </source>
</evidence>
<dbReference type="GO" id="GO:0005886">
    <property type="term" value="C:plasma membrane"/>
    <property type="evidence" value="ECO:0007669"/>
    <property type="project" value="UniProtKB-SubCell"/>
</dbReference>
<sequence length="135" mass="15213">MITLDRRRRSTRLSLTPLIDVVFILLIFFMLESDFLRPYVMELAQQGGGQRDPGAKAMPVVIELHADESVWVNKERHPLEKVKDVLQDLEPSPESPVVVAADPGVPLQRAVSIIDILHEYGLVNIAITEAQQFDK</sequence>
<protein>
    <recommendedName>
        <fullName evidence="10">Biopolymer transport protein</fullName>
    </recommendedName>
</protein>
<evidence type="ECO:0000256" key="1">
    <source>
        <dbReference type="ARBA" id="ARBA00004162"/>
    </source>
</evidence>
<dbReference type="Gene3D" id="3.30.420.270">
    <property type="match status" value="1"/>
</dbReference>
<comment type="subcellular location">
    <subcellularLocation>
        <location evidence="1">Cell membrane</location>
        <topology evidence="1">Single-pass membrane protein</topology>
    </subcellularLocation>
    <subcellularLocation>
        <location evidence="7">Cell membrane</location>
        <topology evidence="7">Single-pass type II membrane protein</topology>
    </subcellularLocation>
</comment>